<evidence type="ECO:0000313" key="3">
    <source>
        <dbReference type="EMBL" id="EJD64485.1"/>
    </source>
</evidence>
<dbReference type="Pfam" id="PF21948">
    <property type="entry name" value="LplA-B_cat"/>
    <property type="match status" value="1"/>
</dbReference>
<evidence type="ECO:0000313" key="4">
    <source>
        <dbReference type="Proteomes" id="UP000006415"/>
    </source>
</evidence>
<dbReference type="PANTHER" id="PTHR43679:SF2">
    <property type="entry name" value="OCTANOYL-[GCVH]:PROTEIN N-OCTANOYLTRANSFERASE"/>
    <property type="match status" value="1"/>
</dbReference>
<accession>J0D3J9</accession>
<dbReference type="SUPFAM" id="SSF55681">
    <property type="entry name" value="Class II aaRS and biotin synthetases"/>
    <property type="match status" value="1"/>
</dbReference>
<reference evidence="3 4" key="1">
    <citation type="submission" date="2012-01" db="EMBL/GenBank/DDBJ databases">
        <title>The Genome Sequence of Scardovia wiggsiae F0424.</title>
        <authorList>
            <consortium name="The Broad Institute Genome Sequencing Platform"/>
            <person name="Earl A."/>
            <person name="Ward D."/>
            <person name="Feldgarden M."/>
            <person name="Gevers D."/>
            <person name="Izard J."/>
            <person name="Ganesan A."/>
            <person name="Baranova O.V."/>
            <person name="Blanton J.M."/>
            <person name="Tanner A.C."/>
            <person name="Mathney J."/>
            <person name="Dewhirst F.E."/>
            <person name="Young S.K."/>
            <person name="Zeng Q."/>
            <person name="Gargeya S."/>
            <person name="Fitzgerald M."/>
            <person name="Haas B."/>
            <person name="Abouelleil A."/>
            <person name="Alvarado L."/>
            <person name="Arachchi H.M."/>
            <person name="Berlin A."/>
            <person name="Chapman S.B."/>
            <person name="Gearin G."/>
            <person name="Goldberg J."/>
            <person name="Griggs A."/>
            <person name="Gujja S."/>
            <person name="Hansen M."/>
            <person name="Heiman D."/>
            <person name="Howarth C."/>
            <person name="Larimer J."/>
            <person name="Lui A."/>
            <person name="MacDonald P.J.P."/>
            <person name="McCowen C."/>
            <person name="Montmayeur A."/>
            <person name="Murphy C."/>
            <person name="Neiman D."/>
            <person name="Pearson M."/>
            <person name="Priest M."/>
            <person name="Roberts A."/>
            <person name="Saif S."/>
            <person name="Shea T."/>
            <person name="Sisk P."/>
            <person name="Stolte C."/>
            <person name="Sykes S."/>
            <person name="Wortman J."/>
            <person name="Nusbaum C."/>
            <person name="Birren B."/>
        </authorList>
    </citation>
    <scope>NUCLEOTIDE SEQUENCE [LARGE SCALE GENOMIC DNA]</scope>
    <source>
        <strain evidence="3 4">F0424</strain>
    </source>
</reference>
<organism evidence="3 4">
    <name type="scientific">Scardovia wiggsiae F0424</name>
    <dbReference type="NCBI Taxonomy" id="857290"/>
    <lineage>
        <taxon>Bacteria</taxon>
        <taxon>Bacillati</taxon>
        <taxon>Actinomycetota</taxon>
        <taxon>Actinomycetes</taxon>
        <taxon>Bifidobacteriales</taxon>
        <taxon>Bifidobacteriaceae</taxon>
        <taxon>Scardovia</taxon>
    </lineage>
</organism>
<keyword evidence="4" id="KW-1185">Reference proteome</keyword>
<comment type="caution">
    <text evidence="3">The sequence shown here is derived from an EMBL/GenBank/DDBJ whole genome shotgun (WGS) entry which is preliminary data.</text>
</comment>
<dbReference type="PROSITE" id="PS51733">
    <property type="entry name" value="BPL_LPL_CATALYTIC"/>
    <property type="match status" value="1"/>
</dbReference>
<sequence length="515" mass="54478">MADRYEAHPLRGEYKEHGGKLVAVEILLPYPPDGAGNGDPVNGTFNNGINGTEGTGPGMPGSPAGCARPVGYGSPAGPDPGLDPNPEGMGVSIDGDFFIDGTDEPEKVLASLSHTVKDCLIRLLPDPDSAALRQDAVERLGSTLNEWAAQGVCMTGISADGLLEALLAALAGRGPAHINGGGSGSSGPRGLHQLSPSGDSSSAWSSTAGNAGSDAAGTVSPASTDILTDTDLPAGTAITEPHLPAQLPVAADPRWQKLDLSVIRDPQPLAPSMQMAIDESFALAVADGTQGPVFRFWQWASDAVVIGAHQSFSHEVRKEAAAENGFTVVRRVTGGGAMFIQPGNTITYSLYVPLYFVEGMGIEASYEYCDRWVIEALRSLGVDARYRPVNDIESSGGKIGGAAQRRFRSQKGGPGCLLHHVTMAYDINAQLMSEILNISAKKSADKAVKSALKRVDPLRSQTDLTRQQIIDYFEHSLLEALPLADYAGIQPNILNMARQLDQDKYSDPRWLRCIP</sequence>
<proteinExistence type="predicted"/>
<evidence type="ECO:0000259" key="2">
    <source>
        <dbReference type="PROSITE" id="PS51733"/>
    </source>
</evidence>
<gene>
    <name evidence="3" type="ORF">HMPREF9156_00980</name>
</gene>
<dbReference type="RefSeq" id="WP_007148044.1">
    <property type="nucleotide sequence ID" value="NZ_AKCI01000001.1"/>
</dbReference>
<dbReference type="OrthoDB" id="9788148at2"/>
<feature type="region of interest" description="Disordered" evidence="1">
    <location>
        <begin position="179"/>
        <end position="228"/>
    </location>
</feature>
<dbReference type="PANTHER" id="PTHR43679">
    <property type="entry name" value="OCTANOYLTRANSFERASE LIPM-RELATED"/>
    <property type="match status" value="1"/>
</dbReference>
<dbReference type="HOGENOM" id="CLU_022986_5_2_11"/>
<dbReference type="AlphaFoldDB" id="J0D3J9"/>
<dbReference type="Proteomes" id="UP000006415">
    <property type="component" value="Unassembled WGS sequence"/>
</dbReference>
<evidence type="ECO:0000256" key="1">
    <source>
        <dbReference type="SAM" id="MobiDB-lite"/>
    </source>
</evidence>
<dbReference type="eggNOG" id="COG0095">
    <property type="taxonomic scope" value="Bacteria"/>
</dbReference>
<dbReference type="STRING" id="857290.HMPREF9156_00980"/>
<dbReference type="InterPro" id="IPR004143">
    <property type="entry name" value="BPL_LPL_catalytic"/>
</dbReference>
<dbReference type="InterPro" id="IPR050664">
    <property type="entry name" value="Octanoyltrans_LipM/LipL"/>
</dbReference>
<dbReference type="Gene3D" id="3.30.930.10">
    <property type="entry name" value="Bira Bifunctional Protein, Domain 2"/>
    <property type="match status" value="1"/>
</dbReference>
<protein>
    <recommendedName>
        <fullName evidence="2">BPL/LPL catalytic domain-containing protein</fullName>
    </recommendedName>
</protein>
<dbReference type="InterPro" id="IPR045864">
    <property type="entry name" value="aa-tRNA-synth_II/BPL/LPL"/>
</dbReference>
<feature type="compositionally biased region" description="Low complexity" evidence="1">
    <location>
        <begin position="195"/>
        <end position="213"/>
    </location>
</feature>
<feature type="domain" description="BPL/LPL catalytic" evidence="2">
    <location>
        <begin position="288"/>
        <end position="485"/>
    </location>
</feature>
<name>J0D3J9_9BIFI</name>
<dbReference type="EMBL" id="AGZS01000006">
    <property type="protein sequence ID" value="EJD64485.1"/>
    <property type="molecule type" value="Genomic_DNA"/>
</dbReference>
<dbReference type="CDD" id="cd16443">
    <property type="entry name" value="LplA"/>
    <property type="match status" value="1"/>
</dbReference>
<feature type="region of interest" description="Disordered" evidence="1">
    <location>
        <begin position="60"/>
        <end position="87"/>
    </location>
</feature>